<comment type="caution">
    <text evidence="2">The sequence shown here is derived from an EMBL/GenBank/DDBJ whole genome shotgun (WGS) entry which is preliminary data.</text>
</comment>
<dbReference type="PANTHER" id="PTHR31389">
    <property type="entry name" value="LD39211P"/>
    <property type="match status" value="1"/>
</dbReference>
<feature type="transmembrane region" description="Helical" evidence="1">
    <location>
        <begin position="39"/>
        <end position="58"/>
    </location>
</feature>
<name>A0A016SQ43_9BILA</name>
<dbReference type="Proteomes" id="UP000024635">
    <property type="component" value="Unassembled WGS sequence"/>
</dbReference>
<dbReference type="InterPro" id="IPR012444">
    <property type="entry name" value="DUF1647"/>
</dbReference>
<proteinExistence type="predicted"/>
<dbReference type="STRING" id="53326.A0A016SQ43"/>
<evidence type="ECO:0000256" key="1">
    <source>
        <dbReference type="SAM" id="Phobius"/>
    </source>
</evidence>
<dbReference type="PANTHER" id="PTHR31389:SF4">
    <property type="entry name" value="LD39211P"/>
    <property type="match status" value="1"/>
</dbReference>
<organism evidence="2 3">
    <name type="scientific">Ancylostoma ceylanicum</name>
    <dbReference type="NCBI Taxonomy" id="53326"/>
    <lineage>
        <taxon>Eukaryota</taxon>
        <taxon>Metazoa</taxon>
        <taxon>Ecdysozoa</taxon>
        <taxon>Nematoda</taxon>
        <taxon>Chromadorea</taxon>
        <taxon>Rhabditida</taxon>
        <taxon>Rhabditina</taxon>
        <taxon>Rhabditomorpha</taxon>
        <taxon>Strongyloidea</taxon>
        <taxon>Ancylostomatidae</taxon>
        <taxon>Ancylostomatinae</taxon>
        <taxon>Ancylostoma</taxon>
    </lineage>
</organism>
<keyword evidence="1" id="KW-1133">Transmembrane helix</keyword>
<dbReference type="AlphaFoldDB" id="A0A016SQ43"/>
<evidence type="ECO:0000313" key="2">
    <source>
        <dbReference type="EMBL" id="EYB92486.1"/>
    </source>
</evidence>
<dbReference type="OrthoDB" id="10053392at2759"/>
<protein>
    <submittedName>
        <fullName evidence="2">Uncharacterized protein</fullName>
    </submittedName>
</protein>
<accession>A0A016SQ43</accession>
<evidence type="ECO:0000313" key="3">
    <source>
        <dbReference type="Proteomes" id="UP000024635"/>
    </source>
</evidence>
<sequence>MPSAATHLLPGQPESPFREWRHWKVNVGRYLANIFRKKAQLLVGICVTVVILYTFPTITSPLLRTASRNDDRQPVQMISDECLCRYNNVSYDFCYHLPHNPAIKGRRFSCEHAPYLDDLGLLKGGNLIDLSREDLPTPAFVTAMSENHFDEGLTLIVYLRKVWPRQKIIVYDLGLSEQSVKDLKNKCLVELREFPFDKYPSNVRVLTQYRWKPILIAMVLDEYGAIWYMDTSVRWLKDRRQVVYEEFTCRRKADSHFLGRPKLGRGSSKDCGKSAYMLHFASGHSIFAVTDPRTYEYIPTNKDAIKKQQSANHDANFAFIVKTTDAVEIVKWYVMCALENECMAPAGASLFCNFQEDRFNHYANCHR</sequence>
<gene>
    <name evidence="2" type="primary">Acey_s0193.g1394</name>
    <name evidence="2" type="ORF">Y032_0193g1394</name>
</gene>
<reference evidence="3" key="1">
    <citation type="journal article" date="2015" name="Nat. Genet.">
        <title>The genome and transcriptome of the zoonotic hookworm Ancylostoma ceylanicum identify infection-specific gene families.</title>
        <authorList>
            <person name="Schwarz E.M."/>
            <person name="Hu Y."/>
            <person name="Antoshechkin I."/>
            <person name="Miller M.M."/>
            <person name="Sternberg P.W."/>
            <person name="Aroian R.V."/>
        </authorList>
    </citation>
    <scope>NUCLEOTIDE SEQUENCE</scope>
    <source>
        <strain evidence="3">HY135</strain>
    </source>
</reference>
<keyword evidence="1" id="KW-0472">Membrane</keyword>
<dbReference type="Pfam" id="PF07801">
    <property type="entry name" value="DUF1647"/>
    <property type="match status" value="1"/>
</dbReference>
<keyword evidence="3" id="KW-1185">Reference proteome</keyword>
<dbReference type="EMBL" id="JARK01001529">
    <property type="protein sequence ID" value="EYB92486.1"/>
    <property type="molecule type" value="Genomic_DNA"/>
</dbReference>
<keyword evidence="1" id="KW-0812">Transmembrane</keyword>